<keyword evidence="1" id="KW-1133">Transmembrane helix</keyword>
<sequence length="430" mass="48375">MLTDWSVAIVIGLASILWVELVRDVYHLISHAWQPLYRLHAWHHRVFRPDLSVVSDEIYRKAHWYNDVPESLVMLFLSLLPVGIVEGLELSDRGLAWLGAVYTLSFLGGAIARGTGIARADELTDLTHRPGAFKQLPAQWWVNRPYHWRHHFDNQKAYYCGTLTIVDKIAGTALSLKGKRIAVTGASGTLGRALLLQLQKRGAKVIALTSKPQAIVLKDSSSPAKTLVWQAGQESDLAPELEKVDILILNHGINVHDERTPDAIARSYEINAFSQLRLLELFLNTVRTNEEIPTKEVWVNTSEAEVNPAFSPLYELSKRTLGDLVTLRRLDSPCIIRKLILGPFKSNLNPVGVMSANWVAKQILNLAVRDVRNIIVTINPITYLFFPVKELFSSLYFRFFTRSKTPRFNSAFPTQGSVPSETVRSLPKSP</sequence>
<dbReference type="Pfam" id="PF00106">
    <property type="entry name" value="adh_short"/>
    <property type="match status" value="1"/>
</dbReference>
<dbReference type="SUPFAM" id="SSF51735">
    <property type="entry name" value="NAD(P)-binding Rossmann-fold domains"/>
    <property type="match status" value="1"/>
</dbReference>
<keyword evidence="1" id="KW-0812">Transmembrane</keyword>
<organism evidence="2 3">
    <name type="scientific">Lusitaniella coriacea LEGE 07157</name>
    <dbReference type="NCBI Taxonomy" id="945747"/>
    <lineage>
        <taxon>Bacteria</taxon>
        <taxon>Bacillati</taxon>
        <taxon>Cyanobacteriota</taxon>
        <taxon>Cyanophyceae</taxon>
        <taxon>Spirulinales</taxon>
        <taxon>Lusitaniellaceae</taxon>
        <taxon>Lusitaniella</taxon>
    </lineage>
</organism>
<dbReference type="AlphaFoldDB" id="A0A8J7E0I7"/>
<feature type="transmembrane region" description="Helical" evidence="1">
    <location>
        <begin position="68"/>
        <end position="88"/>
    </location>
</feature>
<feature type="transmembrane region" description="Helical" evidence="1">
    <location>
        <begin position="6"/>
        <end position="26"/>
    </location>
</feature>
<evidence type="ECO:0000313" key="3">
    <source>
        <dbReference type="Proteomes" id="UP000654482"/>
    </source>
</evidence>
<dbReference type="NCBIfam" id="NF009035">
    <property type="entry name" value="PRK12367.1"/>
    <property type="match status" value="1"/>
</dbReference>
<name>A0A8J7E0I7_9CYAN</name>
<feature type="transmembrane region" description="Helical" evidence="1">
    <location>
        <begin position="94"/>
        <end position="112"/>
    </location>
</feature>
<dbReference type="InterPro" id="IPR036291">
    <property type="entry name" value="NAD(P)-bd_dom_sf"/>
</dbReference>
<keyword evidence="1" id="KW-0472">Membrane</keyword>
<protein>
    <submittedName>
        <fullName evidence="2">Bifunctional sterol desaturase/short chain dehydrogenase</fullName>
    </submittedName>
</protein>
<dbReference type="Proteomes" id="UP000654482">
    <property type="component" value="Unassembled WGS sequence"/>
</dbReference>
<proteinExistence type="predicted"/>
<dbReference type="NCBIfam" id="NF005653">
    <property type="entry name" value="PRK07424.1"/>
    <property type="match status" value="1"/>
</dbReference>
<comment type="caution">
    <text evidence="2">The sequence shown here is derived from an EMBL/GenBank/DDBJ whole genome shotgun (WGS) entry which is preliminary data.</text>
</comment>
<gene>
    <name evidence="2" type="ORF">IQ249_23545</name>
</gene>
<accession>A0A8J7E0I7</accession>
<dbReference type="InterPro" id="IPR002347">
    <property type="entry name" value="SDR_fam"/>
</dbReference>
<dbReference type="Gene3D" id="3.40.50.720">
    <property type="entry name" value="NAD(P)-binding Rossmann-like Domain"/>
    <property type="match status" value="1"/>
</dbReference>
<evidence type="ECO:0000313" key="2">
    <source>
        <dbReference type="EMBL" id="MBE9118868.1"/>
    </source>
</evidence>
<dbReference type="RefSeq" id="WP_194031963.1">
    <property type="nucleotide sequence ID" value="NZ_JADEWZ010000065.1"/>
</dbReference>
<evidence type="ECO:0000256" key="1">
    <source>
        <dbReference type="SAM" id="Phobius"/>
    </source>
</evidence>
<reference evidence="2" key="1">
    <citation type="submission" date="2020-10" db="EMBL/GenBank/DDBJ databases">
        <authorList>
            <person name="Castelo-Branco R."/>
            <person name="Eusebio N."/>
            <person name="Adriana R."/>
            <person name="Vieira A."/>
            <person name="Brugerolle De Fraissinette N."/>
            <person name="Rezende De Castro R."/>
            <person name="Schneider M.P."/>
            <person name="Vasconcelos V."/>
            <person name="Leao P.N."/>
        </authorList>
    </citation>
    <scope>NUCLEOTIDE SEQUENCE</scope>
    <source>
        <strain evidence="2">LEGE 07157</strain>
    </source>
</reference>
<dbReference type="EMBL" id="JADEWZ010000065">
    <property type="protein sequence ID" value="MBE9118868.1"/>
    <property type="molecule type" value="Genomic_DNA"/>
</dbReference>
<keyword evidence="3" id="KW-1185">Reference proteome</keyword>